<accession>A0A5J4TCI7</accession>
<protein>
    <submittedName>
        <fullName evidence="2">Uncharacterized protein</fullName>
    </submittedName>
</protein>
<evidence type="ECO:0000313" key="3">
    <source>
        <dbReference type="Proteomes" id="UP000324800"/>
    </source>
</evidence>
<gene>
    <name evidence="2" type="ORF">EZS28_048497</name>
</gene>
<reference evidence="2 3" key="1">
    <citation type="submission" date="2019-03" db="EMBL/GenBank/DDBJ databases">
        <title>Single cell metagenomics reveals metabolic interactions within the superorganism composed of flagellate Streblomastix strix and complex community of Bacteroidetes bacteria on its surface.</title>
        <authorList>
            <person name="Treitli S.C."/>
            <person name="Kolisko M."/>
            <person name="Husnik F."/>
            <person name="Keeling P."/>
            <person name="Hampl V."/>
        </authorList>
    </citation>
    <scope>NUCLEOTIDE SEQUENCE [LARGE SCALE GENOMIC DNA]</scope>
    <source>
        <strain evidence="2">ST1C</strain>
    </source>
</reference>
<organism evidence="2 3">
    <name type="scientific">Streblomastix strix</name>
    <dbReference type="NCBI Taxonomy" id="222440"/>
    <lineage>
        <taxon>Eukaryota</taxon>
        <taxon>Metamonada</taxon>
        <taxon>Preaxostyla</taxon>
        <taxon>Oxymonadida</taxon>
        <taxon>Streblomastigidae</taxon>
        <taxon>Streblomastix</taxon>
    </lineage>
</organism>
<feature type="compositionally biased region" description="Polar residues" evidence="1">
    <location>
        <begin position="156"/>
        <end position="168"/>
    </location>
</feature>
<dbReference type="Proteomes" id="UP000324800">
    <property type="component" value="Unassembled WGS sequence"/>
</dbReference>
<proteinExistence type="predicted"/>
<dbReference type="AlphaFoldDB" id="A0A5J4TCI7"/>
<name>A0A5J4TCI7_9EUKA</name>
<dbReference type="EMBL" id="SNRW01033726">
    <property type="protein sequence ID" value="KAA6355977.1"/>
    <property type="molecule type" value="Genomic_DNA"/>
</dbReference>
<comment type="caution">
    <text evidence="2">The sequence shown here is derived from an EMBL/GenBank/DDBJ whole genome shotgun (WGS) entry which is preliminary data.</text>
</comment>
<sequence length="217" mass="24331">MHNRKRSASKQKGPFLTLRAALVAQGPVDITRRIQEGANAGDTVYQLRVRVDQVALEQHEEICVIIDIATISIAIDMTNFGKKWPKQLEPAESELNETSHAYTDCAGAVSLAESASIAEIHHIIPDQPLSKYLIDDYFMCLTAGVRLRSIRFPHPTQGQSGNQASASHRSALAQFPPSHRNGSYYGKRNSYRERGHRLPNNNQRAQNHKRRAEQNPQ</sequence>
<feature type="region of interest" description="Disordered" evidence="1">
    <location>
        <begin position="152"/>
        <end position="217"/>
    </location>
</feature>
<evidence type="ECO:0000313" key="2">
    <source>
        <dbReference type="EMBL" id="KAA6355977.1"/>
    </source>
</evidence>
<evidence type="ECO:0000256" key="1">
    <source>
        <dbReference type="SAM" id="MobiDB-lite"/>
    </source>
</evidence>